<dbReference type="PROSITE" id="PS50043">
    <property type="entry name" value="HTH_LUXR_2"/>
    <property type="match status" value="1"/>
</dbReference>
<evidence type="ECO:0000313" key="6">
    <source>
        <dbReference type="EMBL" id="GMA94587.1"/>
    </source>
</evidence>
<dbReference type="PANTHER" id="PTHR44688">
    <property type="entry name" value="DNA-BINDING TRANSCRIPTIONAL ACTIVATOR DEVR_DOSR"/>
    <property type="match status" value="1"/>
</dbReference>
<keyword evidence="1" id="KW-0805">Transcription regulation</keyword>
<evidence type="ECO:0000256" key="3">
    <source>
        <dbReference type="ARBA" id="ARBA00023163"/>
    </source>
</evidence>
<accession>A0ABQ6K1V8</accession>
<dbReference type="PANTHER" id="PTHR44688:SF16">
    <property type="entry name" value="DNA-BINDING TRANSCRIPTIONAL ACTIVATOR DEVR_DOSR"/>
    <property type="match status" value="1"/>
</dbReference>
<feature type="domain" description="HTH luxR-type" evidence="5">
    <location>
        <begin position="371"/>
        <end position="436"/>
    </location>
</feature>
<dbReference type="EMBL" id="BSVB01000001">
    <property type="protein sequence ID" value="GMA94587.1"/>
    <property type="molecule type" value="Genomic_DNA"/>
</dbReference>
<dbReference type="InterPro" id="IPR000792">
    <property type="entry name" value="Tscrpt_reg_LuxR_C"/>
</dbReference>
<organism evidence="6 7">
    <name type="scientific">Pseudolysinimonas kribbensis</name>
    <dbReference type="NCBI Taxonomy" id="433641"/>
    <lineage>
        <taxon>Bacteria</taxon>
        <taxon>Bacillati</taxon>
        <taxon>Actinomycetota</taxon>
        <taxon>Actinomycetes</taxon>
        <taxon>Micrococcales</taxon>
        <taxon>Microbacteriaceae</taxon>
        <taxon>Pseudolysinimonas</taxon>
    </lineage>
</organism>
<dbReference type="InterPro" id="IPR036388">
    <property type="entry name" value="WH-like_DNA-bd_sf"/>
</dbReference>
<evidence type="ECO:0000256" key="4">
    <source>
        <dbReference type="SAM" id="MobiDB-lite"/>
    </source>
</evidence>
<feature type="compositionally biased region" description="Basic and acidic residues" evidence="4">
    <location>
        <begin position="442"/>
        <end position="460"/>
    </location>
</feature>
<name>A0ABQ6K1V8_9MICO</name>
<keyword evidence="7" id="KW-1185">Reference proteome</keyword>
<evidence type="ECO:0000259" key="5">
    <source>
        <dbReference type="PROSITE" id="PS50043"/>
    </source>
</evidence>
<reference evidence="7" key="1">
    <citation type="journal article" date="2019" name="Int. J. Syst. Evol. Microbiol.">
        <title>The Global Catalogue of Microorganisms (GCM) 10K type strain sequencing project: providing services to taxonomists for standard genome sequencing and annotation.</title>
        <authorList>
            <consortium name="The Broad Institute Genomics Platform"/>
            <consortium name="The Broad Institute Genome Sequencing Center for Infectious Disease"/>
            <person name="Wu L."/>
            <person name="Ma J."/>
        </authorList>
    </citation>
    <scope>NUCLEOTIDE SEQUENCE [LARGE SCALE GENOMIC DNA]</scope>
    <source>
        <strain evidence="7">NBRC 108894</strain>
    </source>
</reference>
<gene>
    <name evidence="6" type="ORF">GCM10025881_14110</name>
</gene>
<proteinExistence type="predicted"/>
<dbReference type="CDD" id="cd06170">
    <property type="entry name" value="LuxR_C_like"/>
    <property type="match status" value="1"/>
</dbReference>
<evidence type="ECO:0000256" key="1">
    <source>
        <dbReference type="ARBA" id="ARBA00023015"/>
    </source>
</evidence>
<dbReference type="InterPro" id="IPR016032">
    <property type="entry name" value="Sig_transdc_resp-reg_C-effctor"/>
</dbReference>
<dbReference type="Proteomes" id="UP001157034">
    <property type="component" value="Unassembled WGS sequence"/>
</dbReference>
<keyword evidence="2" id="KW-0238">DNA-binding</keyword>
<feature type="region of interest" description="Disordered" evidence="4">
    <location>
        <begin position="438"/>
        <end position="473"/>
    </location>
</feature>
<dbReference type="Gene3D" id="1.10.10.10">
    <property type="entry name" value="Winged helix-like DNA-binding domain superfamily/Winged helix DNA-binding domain"/>
    <property type="match status" value="1"/>
</dbReference>
<dbReference type="Pfam" id="PF00196">
    <property type="entry name" value="GerE"/>
    <property type="match status" value="1"/>
</dbReference>
<protein>
    <recommendedName>
        <fullName evidence="5">HTH luxR-type domain-containing protein</fullName>
    </recommendedName>
</protein>
<sequence length="473" mass="50528">MTLALGASRASRGRQRVAERAGLALIESVVLRITGRAADSVVAARRMSTLLDEAPPADLEEIADQIDGYRLQGALSLFRGGALSAARVAAERAGSSAFALSSGRPEALGAASVVGAVQAILGECRDADKTLARIDASDYPDTLRDGYVGSLSHLARGILALERNDPDAAERAVGLLRDHDNIEHGMLFTVLGALAWLWRGRPQIGLQLLDEREAVDRPRDRTSQEDRRALAAGRMLLHSALGEYGAARGALRAFERNDPVAGVLEASVLLLEQRPDLVVERLGRIRDLPGSRLQAAADLLVACAAQVAGDDGVTETAMRRFVALVAVHDVVSPFVLIPEEHRAALLVIAERVGADAATLARLRDLPAPFRATGTRVALTRRETEVLEKLSTNASQADIARALSVSTNTVKSQVRSLYRKLGASQRDEALRAAYLQGLLEGPAPRHDDPGRRPRTRGDETGVKSGCRPRLASGP</sequence>
<evidence type="ECO:0000256" key="2">
    <source>
        <dbReference type="ARBA" id="ARBA00023125"/>
    </source>
</evidence>
<dbReference type="SMART" id="SM00421">
    <property type="entry name" value="HTH_LUXR"/>
    <property type="match status" value="1"/>
</dbReference>
<evidence type="ECO:0000313" key="7">
    <source>
        <dbReference type="Proteomes" id="UP001157034"/>
    </source>
</evidence>
<keyword evidence="3" id="KW-0804">Transcription</keyword>
<dbReference type="SUPFAM" id="SSF46894">
    <property type="entry name" value="C-terminal effector domain of the bipartite response regulators"/>
    <property type="match status" value="1"/>
</dbReference>
<dbReference type="PRINTS" id="PR00038">
    <property type="entry name" value="HTHLUXR"/>
</dbReference>
<comment type="caution">
    <text evidence="6">The sequence shown here is derived from an EMBL/GenBank/DDBJ whole genome shotgun (WGS) entry which is preliminary data.</text>
</comment>